<dbReference type="PANTHER" id="PTHR30069">
    <property type="entry name" value="TONB-DEPENDENT OUTER MEMBRANE RECEPTOR"/>
    <property type="match status" value="1"/>
</dbReference>
<dbReference type="Proteomes" id="UP000256980">
    <property type="component" value="Unassembled WGS sequence"/>
</dbReference>
<dbReference type="PROSITE" id="PS51257">
    <property type="entry name" value="PROKAR_LIPOPROTEIN"/>
    <property type="match status" value="1"/>
</dbReference>
<dbReference type="GO" id="GO:0009279">
    <property type="term" value="C:cell outer membrane"/>
    <property type="evidence" value="ECO:0007669"/>
    <property type="project" value="UniProtKB-SubCell"/>
</dbReference>
<name>A0A3D9H7W5_9FLAO</name>
<keyword evidence="15" id="KW-1185">Reference proteome</keyword>
<evidence type="ECO:0000256" key="2">
    <source>
        <dbReference type="ARBA" id="ARBA00022448"/>
    </source>
</evidence>
<keyword evidence="7 10" id="KW-0472">Membrane</keyword>
<reference evidence="14 15" key="1">
    <citation type="submission" date="2018-07" db="EMBL/GenBank/DDBJ databases">
        <title>Genomic Encyclopedia of Type Strains, Phase III (KMG-III): the genomes of soil and plant-associated and newly described type strains.</title>
        <authorList>
            <person name="Whitman W."/>
        </authorList>
    </citation>
    <scope>NUCLEOTIDE SEQUENCE [LARGE SCALE GENOMIC DNA]</scope>
    <source>
        <strain evidence="14 15">CECT 7946</strain>
    </source>
</reference>
<dbReference type="InterPro" id="IPR036942">
    <property type="entry name" value="Beta-barrel_TonB_sf"/>
</dbReference>
<feature type="domain" description="TonB-dependent receptor plug" evidence="13">
    <location>
        <begin position="54"/>
        <end position="156"/>
    </location>
</feature>
<dbReference type="Gene3D" id="2.40.170.20">
    <property type="entry name" value="TonB-dependent receptor, beta-barrel domain"/>
    <property type="match status" value="1"/>
</dbReference>
<evidence type="ECO:0000256" key="3">
    <source>
        <dbReference type="ARBA" id="ARBA00022452"/>
    </source>
</evidence>
<evidence type="ECO:0000256" key="4">
    <source>
        <dbReference type="ARBA" id="ARBA00022692"/>
    </source>
</evidence>
<accession>A0A3D9H7W5</accession>
<keyword evidence="3 10" id="KW-1134">Transmembrane beta strand</keyword>
<dbReference type="Gene3D" id="2.170.130.10">
    <property type="entry name" value="TonB-dependent receptor, plug domain"/>
    <property type="match status" value="1"/>
</dbReference>
<evidence type="ECO:0000256" key="5">
    <source>
        <dbReference type="ARBA" id="ARBA00022729"/>
    </source>
</evidence>
<keyword evidence="9 10" id="KW-0998">Cell outer membrane</keyword>
<dbReference type="InterPro" id="IPR037066">
    <property type="entry name" value="Plug_dom_sf"/>
</dbReference>
<gene>
    <name evidence="14" type="ORF">DFQ10_102448</name>
</gene>
<protein>
    <submittedName>
        <fullName evidence="14">Outer membrane receptor for ferrienterochelin and colicins</fullName>
    </submittedName>
</protein>
<evidence type="ECO:0000256" key="10">
    <source>
        <dbReference type="PROSITE-ProRule" id="PRU01360"/>
    </source>
</evidence>
<sequence length="714" mass="80315">MSLIKNKNPFYFLLFLSCFLNAQEKERDSTKTEKLKEVVVVGESNVTSVSKKLFTVSTIKRADIDNVAGSNLADILFNSLNITVTPDASSGRSTVSLFGLDGQYVKILVDGIPIVSDNGLGNNIDISQINIDDIERVEIVEGSMGVLYGDNAVAGVINVITKRGLKDQGWQLQLSLQEETVGDEFEFFDEGRHIQNFRATNQVNEKLSYAFGVSRNNFAGYYNGYKGQNYVNIQDNIVVNDSLRGTEWNPKEQITASANVSLDLGKHNVFYKLQYFNEDLDIYNHIVNGRYQNGTLNPTALDENYKTDRWVNNINVSGPLKGETKYNFSFSYQNQKRNYKEFVYNIFEQQNQSVETDALSQSSEVWYSKAFVNNIVSQSRFFDLQLGYEFTNQTGFDANASGAYSNNVVENTITNYELFGITEFQPTTKLSINPGARFTHSSQFNNHVIWSLSSNYDFSEKLKLKAVVGSAYRAPNFEELFFYFVDANHNVQGNEDLQPEDGISVFVNLKDNFKIAKEGYLNTNFNFFHIYLKDAITSITTEDEDGRTLFTQDNIDYSSRLGFTLDNSFIYKNWNIGIGGTYLGVKNDIQASGSGNEDYLWSLNLQTSLAYKIPKWLTTISAQLKYTGETEGLFSNSDGEPFVGVTESFTWLNASIRNKITSNIEATLGARNIFDVVNINSSTSAGSHTGSTSTSRLIGNGRSYFLKLTYNLNF</sequence>
<organism evidence="14 15">
    <name type="scientific">Winogradskyella eximia</name>
    <dbReference type="NCBI Taxonomy" id="262006"/>
    <lineage>
        <taxon>Bacteria</taxon>
        <taxon>Pseudomonadati</taxon>
        <taxon>Bacteroidota</taxon>
        <taxon>Flavobacteriia</taxon>
        <taxon>Flavobacteriales</taxon>
        <taxon>Flavobacteriaceae</taxon>
        <taxon>Winogradskyella</taxon>
    </lineage>
</organism>
<comment type="caution">
    <text evidence="14">The sequence shown here is derived from an EMBL/GenBank/DDBJ whole genome shotgun (WGS) entry which is preliminary data.</text>
</comment>
<dbReference type="PROSITE" id="PS52016">
    <property type="entry name" value="TONB_DEPENDENT_REC_3"/>
    <property type="match status" value="1"/>
</dbReference>
<evidence type="ECO:0000256" key="6">
    <source>
        <dbReference type="ARBA" id="ARBA00023077"/>
    </source>
</evidence>
<dbReference type="PANTHER" id="PTHR30069:SF29">
    <property type="entry name" value="HEMOGLOBIN AND HEMOGLOBIN-HAPTOGLOBIN-BINDING PROTEIN 1-RELATED"/>
    <property type="match status" value="1"/>
</dbReference>
<dbReference type="AlphaFoldDB" id="A0A3D9H7W5"/>
<evidence type="ECO:0000256" key="9">
    <source>
        <dbReference type="ARBA" id="ARBA00023237"/>
    </source>
</evidence>
<evidence type="ECO:0000256" key="8">
    <source>
        <dbReference type="ARBA" id="ARBA00023170"/>
    </source>
</evidence>
<feature type="domain" description="TonB-dependent receptor-like beta-barrel" evidence="12">
    <location>
        <begin position="273"/>
        <end position="673"/>
    </location>
</feature>
<keyword evidence="5" id="KW-0732">Signal</keyword>
<dbReference type="RefSeq" id="WP_115816869.1">
    <property type="nucleotide sequence ID" value="NZ_QRDV01000002.1"/>
</dbReference>
<evidence type="ECO:0000313" key="15">
    <source>
        <dbReference type="Proteomes" id="UP000256980"/>
    </source>
</evidence>
<keyword evidence="2 10" id="KW-0813">Transport</keyword>
<keyword evidence="8 14" id="KW-0675">Receptor</keyword>
<dbReference type="EMBL" id="QRDV01000002">
    <property type="protein sequence ID" value="RED45572.1"/>
    <property type="molecule type" value="Genomic_DNA"/>
</dbReference>
<dbReference type="GO" id="GO:0015344">
    <property type="term" value="F:siderophore uptake transmembrane transporter activity"/>
    <property type="evidence" value="ECO:0007669"/>
    <property type="project" value="TreeGrafter"/>
</dbReference>
<proteinExistence type="inferred from homology"/>
<evidence type="ECO:0000256" key="1">
    <source>
        <dbReference type="ARBA" id="ARBA00004571"/>
    </source>
</evidence>
<dbReference type="GO" id="GO:0044718">
    <property type="term" value="P:siderophore transmembrane transport"/>
    <property type="evidence" value="ECO:0007669"/>
    <property type="project" value="TreeGrafter"/>
</dbReference>
<dbReference type="InterPro" id="IPR012910">
    <property type="entry name" value="Plug_dom"/>
</dbReference>
<evidence type="ECO:0000259" key="12">
    <source>
        <dbReference type="Pfam" id="PF00593"/>
    </source>
</evidence>
<dbReference type="Pfam" id="PF07715">
    <property type="entry name" value="Plug"/>
    <property type="match status" value="1"/>
</dbReference>
<evidence type="ECO:0000256" key="7">
    <source>
        <dbReference type="ARBA" id="ARBA00023136"/>
    </source>
</evidence>
<dbReference type="InterPro" id="IPR039426">
    <property type="entry name" value="TonB-dep_rcpt-like"/>
</dbReference>
<dbReference type="Pfam" id="PF00593">
    <property type="entry name" value="TonB_dep_Rec_b-barrel"/>
    <property type="match status" value="1"/>
</dbReference>
<keyword evidence="6 11" id="KW-0798">TonB box</keyword>
<dbReference type="InterPro" id="IPR000531">
    <property type="entry name" value="Beta-barrel_TonB"/>
</dbReference>
<comment type="similarity">
    <text evidence="10 11">Belongs to the TonB-dependent receptor family.</text>
</comment>
<dbReference type="OrthoDB" id="9764669at2"/>
<comment type="subcellular location">
    <subcellularLocation>
        <location evidence="1 10">Cell outer membrane</location>
        <topology evidence="1 10">Multi-pass membrane protein</topology>
    </subcellularLocation>
</comment>
<evidence type="ECO:0000313" key="14">
    <source>
        <dbReference type="EMBL" id="RED45572.1"/>
    </source>
</evidence>
<evidence type="ECO:0000256" key="11">
    <source>
        <dbReference type="RuleBase" id="RU003357"/>
    </source>
</evidence>
<evidence type="ECO:0000259" key="13">
    <source>
        <dbReference type="Pfam" id="PF07715"/>
    </source>
</evidence>
<keyword evidence="4 10" id="KW-0812">Transmembrane</keyword>
<dbReference type="SUPFAM" id="SSF56935">
    <property type="entry name" value="Porins"/>
    <property type="match status" value="1"/>
</dbReference>